<evidence type="ECO:0000313" key="3">
    <source>
        <dbReference type="Proteomes" id="UP000011761"/>
    </source>
</evidence>
<feature type="compositionally biased region" description="Basic and acidic residues" evidence="1">
    <location>
        <begin position="205"/>
        <end position="214"/>
    </location>
</feature>
<accession>M2MYB6</accession>
<feature type="compositionally biased region" description="Basic and acidic residues" evidence="1">
    <location>
        <begin position="1"/>
        <end position="24"/>
    </location>
</feature>
<dbReference type="HOGENOM" id="CLU_1288690_0_0_1"/>
<reference evidence="2 3" key="1">
    <citation type="journal article" date="2012" name="PLoS Pathog.">
        <title>Diverse lifestyles and strategies of plant pathogenesis encoded in the genomes of eighteen Dothideomycetes fungi.</title>
        <authorList>
            <person name="Ohm R.A."/>
            <person name="Feau N."/>
            <person name="Henrissat B."/>
            <person name="Schoch C.L."/>
            <person name="Horwitz B.A."/>
            <person name="Barry K.W."/>
            <person name="Condon B.J."/>
            <person name="Copeland A.C."/>
            <person name="Dhillon B."/>
            <person name="Glaser F."/>
            <person name="Hesse C.N."/>
            <person name="Kosti I."/>
            <person name="LaButti K."/>
            <person name="Lindquist E.A."/>
            <person name="Lucas S."/>
            <person name="Salamov A.A."/>
            <person name="Bradshaw R.E."/>
            <person name="Ciuffetti L."/>
            <person name="Hamelin R.C."/>
            <person name="Kema G.H.J."/>
            <person name="Lawrence C."/>
            <person name="Scott J.A."/>
            <person name="Spatafora J.W."/>
            <person name="Turgeon B.G."/>
            <person name="de Wit P.J.G.M."/>
            <person name="Zhong S."/>
            <person name="Goodwin S.B."/>
            <person name="Grigoriev I.V."/>
        </authorList>
    </citation>
    <scope>NUCLEOTIDE SEQUENCE [LARGE SCALE GENOMIC DNA]</scope>
    <source>
        <strain evidence="2 3">UAMH 10762</strain>
    </source>
</reference>
<protein>
    <submittedName>
        <fullName evidence="2">Uncharacterized protein</fullName>
    </submittedName>
</protein>
<dbReference type="STRING" id="717646.M2MYB6"/>
<name>M2MYB6_BAUPA</name>
<feature type="compositionally biased region" description="Polar residues" evidence="1">
    <location>
        <begin position="168"/>
        <end position="190"/>
    </location>
</feature>
<dbReference type="AlphaFoldDB" id="M2MYB6"/>
<dbReference type="EMBL" id="KB445555">
    <property type="protein sequence ID" value="EMC96558.1"/>
    <property type="molecule type" value="Genomic_DNA"/>
</dbReference>
<dbReference type="KEGG" id="bcom:BAUCODRAFT_148147"/>
<dbReference type="eggNOG" id="ENOG502S6ST">
    <property type="taxonomic scope" value="Eukaryota"/>
</dbReference>
<dbReference type="GeneID" id="19108828"/>
<gene>
    <name evidence="2" type="ORF">BAUCODRAFT_148147</name>
</gene>
<dbReference type="RefSeq" id="XP_007676576.1">
    <property type="nucleotide sequence ID" value="XM_007678386.1"/>
</dbReference>
<feature type="compositionally biased region" description="Low complexity" evidence="1">
    <location>
        <begin position="103"/>
        <end position="120"/>
    </location>
</feature>
<evidence type="ECO:0000256" key="1">
    <source>
        <dbReference type="SAM" id="MobiDB-lite"/>
    </source>
</evidence>
<proteinExistence type="predicted"/>
<feature type="region of interest" description="Disordered" evidence="1">
    <location>
        <begin position="1"/>
        <end position="214"/>
    </location>
</feature>
<organism evidence="2 3">
    <name type="scientific">Baudoinia panamericana (strain UAMH 10762)</name>
    <name type="common">Angels' share fungus</name>
    <name type="synonym">Baudoinia compniacensis (strain UAMH 10762)</name>
    <dbReference type="NCBI Taxonomy" id="717646"/>
    <lineage>
        <taxon>Eukaryota</taxon>
        <taxon>Fungi</taxon>
        <taxon>Dikarya</taxon>
        <taxon>Ascomycota</taxon>
        <taxon>Pezizomycotina</taxon>
        <taxon>Dothideomycetes</taxon>
        <taxon>Dothideomycetidae</taxon>
        <taxon>Mycosphaerellales</taxon>
        <taxon>Teratosphaeriaceae</taxon>
        <taxon>Baudoinia</taxon>
    </lineage>
</organism>
<dbReference type="Proteomes" id="UP000011761">
    <property type="component" value="Unassembled WGS sequence"/>
</dbReference>
<keyword evidence="3" id="KW-1185">Reference proteome</keyword>
<sequence>MSADARSQRAERTVSLDTQRHNDGFETWDTSEVQLTPDDEDGSPVITKRTRPLETIPGSRPVSPAKPLDGPFPEEALKMEQTLPDSPMQPLESALPLHELSPSRRSSTTRSHIHPLFRPESPLPPPLPSPGTVITASPLAGQIVSQEQALNGRLLNGAQGQRLESGHATPQSPTRSRAQSRNGSIQSVNVESACPQEGLPSSPLCREHGYGDAV</sequence>
<evidence type="ECO:0000313" key="2">
    <source>
        <dbReference type="EMBL" id="EMC96558.1"/>
    </source>
</evidence>
<dbReference type="OrthoDB" id="5431149at2759"/>